<dbReference type="GO" id="GO:0046872">
    <property type="term" value="F:metal ion binding"/>
    <property type="evidence" value="ECO:0007669"/>
    <property type="project" value="UniProtKB-KW"/>
</dbReference>
<keyword evidence="3" id="KW-0540">Nuclease</keyword>
<comment type="cofactor">
    <cofactor evidence="1">
        <name>Mg(2+)</name>
        <dbReference type="ChEBI" id="CHEBI:18420"/>
    </cofactor>
</comment>
<dbReference type="PANTHER" id="PTHR33653">
    <property type="entry name" value="RIBONUCLEASE VAPC2"/>
    <property type="match status" value="1"/>
</dbReference>
<dbReference type="InterPro" id="IPR002716">
    <property type="entry name" value="PIN_dom"/>
</dbReference>
<dbReference type="Pfam" id="PF01850">
    <property type="entry name" value="PIN"/>
    <property type="match status" value="1"/>
</dbReference>
<feature type="domain" description="PIN" evidence="8">
    <location>
        <begin position="6"/>
        <end position="116"/>
    </location>
</feature>
<evidence type="ECO:0000256" key="6">
    <source>
        <dbReference type="ARBA" id="ARBA00022842"/>
    </source>
</evidence>
<gene>
    <name evidence="9" type="ORF">BC343_28640</name>
</gene>
<comment type="caution">
    <text evidence="9">The sequence shown here is derived from an EMBL/GenBank/DDBJ whole genome shotgun (WGS) entry which is preliminary data.</text>
</comment>
<accession>A0A1S9PEF4</accession>
<keyword evidence="10" id="KW-1185">Reference proteome</keyword>
<dbReference type="STRING" id="1792845.BC343_28640"/>
<evidence type="ECO:0000256" key="2">
    <source>
        <dbReference type="ARBA" id="ARBA00022649"/>
    </source>
</evidence>
<evidence type="ECO:0000256" key="4">
    <source>
        <dbReference type="ARBA" id="ARBA00022723"/>
    </source>
</evidence>
<name>A0A1S9PEF4_9SPHI</name>
<proteinExistence type="inferred from homology"/>
<dbReference type="GO" id="GO:0016787">
    <property type="term" value="F:hydrolase activity"/>
    <property type="evidence" value="ECO:0007669"/>
    <property type="project" value="UniProtKB-KW"/>
</dbReference>
<comment type="similarity">
    <text evidence="7">Belongs to the PINc/VapC protein family.</text>
</comment>
<evidence type="ECO:0000256" key="5">
    <source>
        <dbReference type="ARBA" id="ARBA00022801"/>
    </source>
</evidence>
<evidence type="ECO:0000259" key="8">
    <source>
        <dbReference type="Pfam" id="PF01850"/>
    </source>
</evidence>
<keyword evidence="4" id="KW-0479">Metal-binding</keyword>
<dbReference type="Gene3D" id="3.40.50.1010">
    <property type="entry name" value="5'-nuclease"/>
    <property type="match status" value="1"/>
</dbReference>
<dbReference type="RefSeq" id="WP_078348785.1">
    <property type="nucleotide sequence ID" value="NZ_MBTF01000014.1"/>
</dbReference>
<reference evidence="9 10" key="1">
    <citation type="submission" date="2016-07" db="EMBL/GenBank/DDBJ databases">
        <title>Genomic analysis of zinc-resistant bacterium Mucilaginibacter pedocola TBZ30.</title>
        <authorList>
            <person name="Huang J."/>
            <person name="Tang J."/>
        </authorList>
    </citation>
    <scope>NUCLEOTIDE SEQUENCE [LARGE SCALE GENOMIC DNA]</scope>
    <source>
        <strain evidence="9 10">TBZ30</strain>
    </source>
</reference>
<evidence type="ECO:0000256" key="7">
    <source>
        <dbReference type="ARBA" id="ARBA00038093"/>
    </source>
</evidence>
<evidence type="ECO:0000256" key="3">
    <source>
        <dbReference type="ARBA" id="ARBA00022722"/>
    </source>
</evidence>
<sequence>MGKTFLIDTNVILDYTADVMPIQIARYLEDILDEQGFYISVINRIELLGHISATEDLAIFLDTAIIHHLTEEVVEQTISLRKIKKIKLPDAVIAATAIVHDHILITRNIRDFQNISGLKVIDPYNI</sequence>
<dbReference type="EMBL" id="MBTF01000014">
    <property type="protein sequence ID" value="OOQ59289.1"/>
    <property type="molecule type" value="Genomic_DNA"/>
</dbReference>
<dbReference type="InterPro" id="IPR029060">
    <property type="entry name" value="PIN-like_dom_sf"/>
</dbReference>
<protein>
    <recommendedName>
        <fullName evidence="8">PIN domain-containing protein</fullName>
    </recommendedName>
</protein>
<dbReference type="PANTHER" id="PTHR33653:SF1">
    <property type="entry name" value="RIBONUCLEASE VAPC2"/>
    <property type="match status" value="1"/>
</dbReference>
<dbReference type="CDD" id="cd18738">
    <property type="entry name" value="PIN_VapC4-5_FitB-like"/>
    <property type="match status" value="1"/>
</dbReference>
<dbReference type="Proteomes" id="UP000189739">
    <property type="component" value="Unassembled WGS sequence"/>
</dbReference>
<evidence type="ECO:0000313" key="9">
    <source>
        <dbReference type="EMBL" id="OOQ59289.1"/>
    </source>
</evidence>
<keyword evidence="5" id="KW-0378">Hydrolase</keyword>
<organism evidence="9 10">
    <name type="scientific">Mucilaginibacter pedocola</name>
    <dbReference type="NCBI Taxonomy" id="1792845"/>
    <lineage>
        <taxon>Bacteria</taxon>
        <taxon>Pseudomonadati</taxon>
        <taxon>Bacteroidota</taxon>
        <taxon>Sphingobacteriia</taxon>
        <taxon>Sphingobacteriales</taxon>
        <taxon>Sphingobacteriaceae</taxon>
        <taxon>Mucilaginibacter</taxon>
    </lineage>
</organism>
<keyword evidence="2" id="KW-1277">Toxin-antitoxin system</keyword>
<dbReference type="SUPFAM" id="SSF88723">
    <property type="entry name" value="PIN domain-like"/>
    <property type="match status" value="1"/>
</dbReference>
<dbReference type="AlphaFoldDB" id="A0A1S9PEF4"/>
<dbReference type="GO" id="GO:0004518">
    <property type="term" value="F:nuclease activity"/>
    <property type="evidence" value="ECO:0007669"/>
    <property type="project" value="UniProtKB-KW"/>
</dbReference>
<evidence type="ECO:0000256" key="1">
    <source>
        <dbReference type="ARBA" id="ARBA00001946"/>
    </source>
</evidence>
<evidence type="ECO:0000313" key="10">
    <source>
        <dbReference type="Proteomes" id="UP000189739"/>
    </source>
</evidence>
<dbReference type="OrthoDB" id="676982at2"/>
<dbReference type="InterPro" id="IPR050556">
    <property type="entry name" value="Type_II_TA_system_RNase"/>
</dbReference>
<keyword evidence="6" id="KW-0460">Magnesium</keyword>